<dbReference type="RefSeq" id="WP_303737291.1">
    <property type="nucleotide sequence ID" value="NZ_SUTE01000061.1"/>
</dbReference>
<sequence>MEKISVNPGRCRVHGNIIGYKYGYLETDIGFQSHKCEVSLNPTQSKGYEDFDVYSFALTKNPNLVNKFNDSIAYCSETDIDAIGGFLYVCEHFDSTFDPIESIANIQNFTNGYKLVVKNDYLVNGVDNTSPFYLLIHQNGTGVAIPSGTTRILFSTTYEASPHISSIKVGFVYFDKNHNYISSKEITDIANVATGNRGRCNVQTTNIPSNAKYVSVEFHFKNGVGQYTNTSGILKNDYFSMELNCLLFNQTYGGFVKNG</sequence>
<reference evidence="1" key="1">
    <citation type="submission" date="2019-04" db="EMBL/GenBank/DDBJ databases">
        <title>Evolution of Biomass-Degrading Anaerobic Consortia Revealed by Metagenomics.</title>
        <authorList>
            <person name="Peng X."/>
        </authorList>
    </citation>
    <scope>NUCLEOTIDE SEQUENCE</scope>
    <source>
        <strain evidence="1">SIG12</strain>
    </source>
</reference>
<evidence type="ECO:0000313" key="1">
    <source>
        <dbReference type="EMBL" id="MBE6505643.1"/>
    </source>
</evidence>
<dbReference type="Proteomes" id="UP000762703">
    <property type="component" value="Unassembled WGS sequence"/>
</dbReference>
<comment type="caution">
    <text evidence="1">The sequence shown here is derived from an EMBL/GenBank/DDBJ whole genome shotgun (WGS) entry which is preliminary data.</text>
</comment>
<accession>A0A8T3VK53</accession>
<dbReference type="EMBL" id="SUTE01000061">
    <property type="protein sequence ID" value="MBE6505643.1"/>
    <property type="molecule type" value="Genomic_DNA"/>
</dbReference>
<proteinExistence type="predicted"/>
<dbReference type="AlphaFoldDB" id="A0A8T3VK53"/>
<gene>
    <name evidence="1" type="ORF">E7Z73_07895</name>
</gene>
<organism evidence="1 2">
    <name type="scientific">Methanobrevibacter millerae</name>
    <dbReference type="NCBI Taxonomy" id="230361"/>
    <lineage>
        <taxon>Archaea</taxon>
        <taxon>Methanobacteriati</taxon>
        <taxon>Methanobacteriota</taxon>
        <taxon>Methanomada group</taxon>
        <taxon>Methanobacteria</taxon>
        <taxon>Methanobacteriales</taxon>
        <taxon>Methanobacteriaceae</taxon>
        <taxon>Methanobrevibacter</taxon>
    </lineage>
</organism>
<name>A0A8T3VK53_9EURY</name>
<protein>
    <submittedName>
        <fullName evidence="1">Uncharacterized protein</fullName>
    </submittedName>
</protein>
<evidence type="ECO:0000313" key="2">
    <source>
        <dbReference type="Proteomes" id="UP000762703"/>
    </source>
</evidence>